<feature type="transmembrane region" description="Helical" evidence="14">
    <location>
        <begin position="301"/>
        <end position="323"/>
    </location>
</feature>
<reference evidence="16" key="1">
    <citation type="thesis" date="2021" institute="BYU ScholarsArchive" country="Provo, UT, USA">
        <title>Applications of and Algorithms for Genome Assembly and Genomic Analyses with an Emphasis on Marine Teleosts.</title>
        <authorList>
            <person name="Pickett B.D."/>
        </authorList>
    </citation>
    <scope>NUCLEOTIDE SEQUENCE</scope>
    <source>
        <strain evidence="16">HI-2016</strain>
    </source>
</reference>
<dbReference type="Gene3D" id="1.20.1070.10">
    <property type="entry name" value="Rhodopsin 7-helix transmembrane proteins"/>
    <property type="match status" value="1"/>
</dbReference>
<name>A0A8T2P626_9TELE</name>
<sequence length="506" mass="57308">MNITLVNVYDLLSEPRPAARDVQEYNSRPNSHTLELKYKLAPPPAPSLNHTYTSSLLLHCKDVRDLRGPGPDPEQIPGIPSCNPEALGALLCFWVCAGESIWGALDLLGVDGGARKKLAAQDSKHTGAASRWIWLKRNEGMMAEPYRLRQNNMNMTEISTDFDEYYNDDYEFQPCNNGNVREFGRIFIPTLYSLVFIVGLLGNGLVAYVLVACHRRKMTMTDICLLHLAISDLLFVISLPFWSHYEAIGDWGFGNFMCSAVTGLYMVGFYGSIYFMVLMSVDRYVVIVHAVTIARNRSMPLGMALCAVIWVISLCASLPTIIFTQVKKESDSMTCKTVFPENSSWKQVECFQINLLGLVIPLCVMAFCYSRIIPILVSIRSVQKHKAIRLIAIIVTVFFVFWIPYNIVIFLKALYSLGYFSTCTFTQNLHLSLHWTEAIAFTHCCLNPIIYAFVGQRFQKQVLKLLSKWIPFIFPCRPCSSITTELSERRSSTYSRSSEINSTRLM</sequence>
<keyword evidence="5" id="KW-0967">Endosome</keyword>
<feature type="domain" description="G-protein coupled receptors family 1 profile" evidence="15">
    <location>
        <begin position="202"/>
        <end position="451"/>
    </location>
</feature>
<dbReference type="InterPro" id="IPR017452">
    <property type="entry name" value="GPCR_Rhodpsn_7TM"/>
</dbReference>
<evidence type="ECO:0000256" key="8">
    <source>
        <dbReference type="ARBA" id="ARBA00023136"/>
    </source>
</evidence>
<comment type="caution">
    <text evidence="16">The sequence shown here is derived from an EMBL/GenBank/DDBJ whole genome shotgun (WGS) entry which is preliminary data.</text>
</comment>
<evidence type="ECO:0000256" key="2">
    <source>
        <dbReference type="ARBA" id="ARBA00004651"/>
    </source>
</evidence>
<evidence type="ECO:0000256" key="13">
    <source>
        <dbReference type="RuleBase" id="RU000688"/>
    </source>
</evidence>
<comment type="subcellular location">
    <subcellularLocation>
        <location evidence="2">Cell membrane</location>
        <topology evidence="2">Multi-pass membrane protein</topology>
    </subcellularLocation>
    <subcellularLocation>
        <location evidence="1">Early endosome</location>
    </subcellularLocation>
</comment>
<keyword evidence="10 13" id="KW-0675">Receptor</keyword>
<evidence type="ECO:0000256" key="7">
    <source>
        <dbReference type="ARBA" id="ARBA00023040"/>
    </source>
</evidence>
<feature type="transmembrane region" description="Helical" evidence="14">
    <location>
        <begin position="390"/>
        <end position="415"/>
    </location>
</feature>
<dbReference type="InterPro" id="IPR000355">
    <property type="entry name" value="Chemokine_rcpt"/>
</dbReference>
<dbReference type="PROSITE" id="PS50262">
    <property type="entry name" value="G_PROTEIN_RECEP_F1_2"/>
    <property type="match status" value="1"/>
</dbReference>
<dbReference type="FunFam" id="1.20.1070.10:FF:000026">
    <property type="entry name" value="C-C chemokine receptor type 5"/>
    <property type="match status" value="1"/>
</dbReference>
<keyword evidence="4 13" id="KW-0812">Transmembrane</keyword>
<evidence type="ECO:0000259" key="15">
    <source>
        <dbReference type="PROSITE" id="PS50262"/>
    </source>
</evidence>
<keyword evidence="6 14" id="KW-1133">Transmembrane helix</keyword>
<dbReference type="GO" id="GO:0019957">
    <property type="term" value="F:C-C chemokine binding"/>
    <property type="evidence" value="ECO:0007669"/>
    <property type="project" value="TreeGrafter"/>
</dbReference>
<keyword evidence="17" id="KW-1185">Reference proteome</keyword>
<keyword evidence="11" id="KW-0325">Glycoprotein</keyword>
<dbReference type="InterPro" id="IPR001277">
    <property type="entry name" value="CXCR4/ACKR2"/>
</dbReference>
<dbReference type="InterPro" id="IPR000276">
    <property type="entry name" value="GPCR_Rhodpsn"/>
</dbReference>
<dbReference type="PRINTS" id="PR00645">
    <property type="entry name" value="CXCCHMKINER4"/>
</dbReference>
<dbReference type="Pfam" id="PF00001">
    <property type="entry name" value="7tm_1"/>
    <property type="match status" value="1"/>
</dbReference>
<comment type="similarity">
    <text evidence="13">Belongs to the G-protein coupled receptor 1 family.</text>
</comment>
<accession>A0A8T2P626</accession>
<dbReference type="AlphaFoldDB" id="A0A8T2P626"/>
<proteinExistence type="inferred from homology"/>
<evidence type="ECO:0000313" key="16">
    <source>
        <dbReference type="EMBL" id="KAG9345062.1"/>
    </source>
</evidence>
<keyword evidence="9" id="KW-1015">Disulfide bond</keyword>
<keyword evidence="3" id="KW-1003">Cell membrane</keyword>
<dbReference type="PANTHER" id="PTHR10489:SF686">
    <property type="entry name" value="C-C CHEMOKINE RECEPTOR TYPE 5"/>
    <property type="match status" value="1"/>
</dbReference>
<evidence type="ECO:0000256" key="11">
    <source>
        <dbReference type="ARBA" id="ARBA00023180"/>
    </source>
</evidence>
<dbReference type="GO" id="GO:0009897">
    <property type="term" value="C:external side of plasma membrane"/>
    <property type="evidence" value="ECO:0007669"/>
    <property type="project" value="TreeGrafter"/>
</dbReference>
<feature type="transmembrane region" description="Helical" evidence="14">
    <location>
        <begin position="435"/>
        <end position="454"/>
    </location>
</feature>
<dbReference type="PANTHER" id="PTHR10489">
    <property type="entry name" value="CELL ADHESION MOLECULE"/>
    <property type="match status" value="1"/>
</dbReference>
<dbReference type="GO" id="GO:0005769">
    <property type="term" value="C:early endosome"/>
    <property type="evidence" value="ECO:0007669"/>
    <property type="project" value="UniProtKB-SubCell"/>
</dbReference>
<evidence type="ECO:0000256" key="6">
    <source>
        <dbReference type="ARBA" id="ARBA00022989"/>
    </source>
</evidence>
<evidence type="ECO:0000256" key="12">
    <source>
        <dbReference type="ARBA" id="ARBA00023224"/>
    </source>
</evidence>
<dbReference type="CDD" id="cd14984">
    <property type="entry name" value="7tmA_Chemokine_R"/>
    <property type="match status" value="1"/>
</dbReference>
<evidence type="ECO:0000256" key="5">
    <source>
        <dbReference type="ARBA" id="ARBA00022753"/>
    </source>
</evidence>
<organism evidence="16 17">
    <name type="scientific">Albula glossodonta</name>
    <name type="common">roundjaw bonefish</name>
    <dbReference type="NCBI Taxonomy" id="121402"/>
    <lineage>
        <taxon>Eukaryota</taxon>
        <taxon>Metazoa</taxon>
        <taxon>Chordata</taxon>
        <taxon>Craniata</taxon>
        <taxon>Vertebrata</taxon>
        <taxon>Euteleostomi</taxon>
        <taxon>Actinopterygii</taxon>
        <taxon>Neopterygii</taxon>
        <taxon>Teleostei</taxon>
        <taxon>Albuliformes</taxon>
        <taxon>Albulidae</taxon>
        <taxon>Albula</taxon>
    </lineage>
</organism>
<dbReference type="PROSITE" id="PS00237">
    <property type="entry name" value="G_PROTEIN_RECEP_F1_1"/>
    <property type="match status" value="1"/>
</dbReference>
<feature type="transmembrane region" description="Helical" evidence="14">
    <location>
        <begin position="223"/>
        <end position="242"/>
    </location>
</feature>
<evidence type="ECO:0000256" key="3">
    <source>
        <dbReference type="ARBA" id="ARBA00022475"/>
    </source>
</evidence>
<evidence type="ECO:0000256" key="4">
    <source>
        <dbReference type="ARBA" id="ARBA00022692"/>
    </source>
</evidence>
<feature type="transmembrane region" description="Helical" evidence="14">
    <location>
        <begin position="351"/>
        <end position="369"/>
    </location>
</feature>
<dbReference type="InterPro" id="IPR050119">
    <property type="entry name" value="CCR1-9-like"/>
</dbReference>
<evidence type="ECO:0000313" key="17">
    <source>
        <dbReference type="Proteomes" id="UP000824540"/>
    </source>
</evidence>
<dbReference type="OrthoDB" id="5970631at2759"/>
<dbReference type="SUPFAM" id="SSF81321">
    <property type="entry name" value="Family A G protein-coupled receptor-like"/>
    <property type="match status" value="1"/>
</dbReference>
<evidence type="ECO:0000256" key="1">
    <source>
        <dbReference type="ARBA" id="ARBA00004412"/>
    </source>
</evidence>
<dbReference type="EMBL" id="JAFBMS010000018">
    <property type="protein sequence ID" value="KAG9345062.1"/>
    <property type="molecule type" value="Genomic_DNA"/>
</dbReference>
<dbReference type="GO" id="GO:0007204">
    <property type="term" value="P:positive regulation of cytosolic calcium ion concentration"/>
    <property type="evidence" value="ECO:0007669"/>
    <property type="project" value="TreeGrafter"/>
</dbReference>
<dbReference type="PRINTS" id="PR00657">
    <property type="entry name" value="CCCHEMOKINER"/>
</dbReference>
<evidence type="ECO:0000256" key="10">
    <source>
        <dbReference type="ARBA" id="ARBA00023170"/>
    </source>
</evidence>
<dbReference type="GO" id="GO:0006955">
    <property type="term" value="P:immune response"/>
    <property type="evidence" value="ECO:0007669"/>
    <property type="project" value="TreeGrafter"/>
</dbReference>
<protein>
    <recommendedName>
        <fullName evidence="15">G-protein coupled receptors family 1 profile domain-containing protein</fullName>
    </recommendedName>
</protein>
<keyword evidence="8 14" id="KW-0472">Membrane</keyword>
<dbReference type="GO" id="GO:0016493">
    <property type="term" value="F:C-C chemokine receptor activity"/>
    <property type="evidence" value="ECO:0007669"/>
    <property type="project" value="TreeGrafter"/>
</dbReference>
<dbReference type="PRINTS" id="PR00237">
    <property type="entry name" value="GPCRRHODOPSN"/>
</dbReference>
<feature type="transmembrane region" description="Helical" evidence="14">
    <location>
        <begin position="191"/>
        <end position="211"/>
    </location>
</feature>
<evidence type="ECO:0000256" key="9">
    <source>
        <dbReference type="ARBA" id="ARBA00023157"/>
    </source>
</evidence>
<keyword evidence="7 13" id="KW-0297">G-protein coupled receptor</keyword>
<keyword evidence="12 13" id="KW-0807">Transducer</keyword>
<dbReference type="GO" id="GO:0060326">
    <property type="term" value="P:cell chemotaxis"/>
    <property type="evidence" value="ECO:0007669"/>
    <property type="project" value="TreeGrafter"/>
</dbReference>
<gene>
    <name evidence="16" type="ORF">JZ751_009603</name>
</gene>
<dbReference type="Proteomes" id="UP000824540">
    <property type="component" value="Unassembled WGS sequence"/>
</dbReference>
<feature type="transmembrane region" description="Helical" evidence="14">
    <location>
        <begin position="262"/>
        <end position="281"/>
    </location>
</feature>
<dbReference type="GO" id="GO:0019722">
    <property type="term" value="P:calcium-mediated signaling"/>
    <property type="evidence" value="ECO:0007669"/>
    <property type="project" value="TreeGrafter"/>
</dbReference>
<evidence type="ECO:0000256" key="14">
    <source>
        <dbReference type="SAM" id="Phobius"/>
    </source>
</evidence>